<evidence type="ECO:0000256" key="6">
    <source>
        <dbReference type="ARBA" id="ARBA00022842"/>
    </source>
</evidence>
<evidence type="ECO:0000256" key="2">
    <source>
        <dbReference type="ARBA" id="ARBA00022649"/>
    </source>
</evidence>
<keyword evidence="5 8" id="KW-0378">Hydrolase</keyword>
<dbReference type="KEGG" id="shd:SUTH_02951"/>
<dbReference type="GO" id="GO:0000287">
    <property type="term" value="F:magnesium ion binding"/>
    <property type="evidence" value="ECO:0007669"/>
    <property type="project" value="UniProtKB-UniRule"/>
</dbReference>
<dbReference type="HAMAP" id="MF_00265">
    <property type="entry name" value="VapC_Nob1"/>
    <property type="match status" value="1"/>
</dbReference>
<dbReference type="AlphaFoldDB" id="W0SIG1"/>
<feature type="binding site" evidence="8">
    <location>
        <position position="9"/>
    </location>
    <ligand>
        <name>Mg(2+)</name>
        <dbReference type="ChEBI" id="CHEBI:18420"/>
    </ligand>
</feature>
<sequence length="142" mass="15269">MTSVRYLLDTNILSDLIRYPRGAAARRLAEVGVDAICTSIVVACELRYGAARRDSAPLTQRVEALLSSLSVLPFEADADSHYADIRATLERAGAPIGGNDLLIAAHGRSLGATVVTHNLREFERVPGLRVEDWLAGDPDIAS</sequence>
<dbReference type="Pfam" id="PF01850">
    <property type="entry name" value="PIN"/>
    <property type="match status" value="1"/>
</dbReference>
<dbReference type="GO" id="GO:0016787">
    <property type="term" value="F:hydrolase activity"/>
    <property type="evidence" value="ECO:0007669"/>
    <property type="project" value="UniProtKB-KW"/>
</dbReference>
<comment type="cofactor">
    <cofactor evidence="1 8">
        <name>Mg(2+)</name>
        <dbReference type="ChEBI" id="CHEBI:18420"/>
    </cofactor>
</comment>
<evidence type="ECO:0000256" key="7">
    <source>
        <dbReference type="ARBA" id="ARBA00038093"/>
    </source>
</evidence>
<gene>
    <name evidence="8" type="primary">vapC</name>
    <name evidence="10" type="ORF">SUTH_02951</name>
</gene>
<dbReference type="InterPro" id="IPR029060">
    <property type="entry name" value="PIN-like_dom_sf"/>
</dbReference>
<dbReference type="EC" id="3.1.-.-" evidence="8"/>
<evidence type="ECO:0000256" key="3">
    <source>
        <dbReference type="ARBA" id="ARBA00022722"/>
    </source>
</evidence>
<keyword evidence="3 8" id="KW-0540">Nuclease</keyword>
<evidence type="ECO:0000256" key="4">
    <source>
        <dbReference type="ARBA" id="ARBA00022723"/>
    </source>
</evidence>
<evidence type="ECO:0000256" key="1">
    <source>
        <dbReference type="ARBA" id="ARBA00001946"/>
    </source>
</evidence>
<reference evidence="10 11" key="1">
    <citation type="journal article" date="2014" name="Syst. Appl. Microbiol.">
        <title>Complete genomes of freshwater sulfur oxidizers Sulfuricella denitrificans skB26 and Sulfuritalea hydrogenivorans sk43H: genetic insights into the sulfur oxidation pathway of betaproteobacteria.</title>
        <authorList>
            <person name="Watanabe T."/>
            <person name="Kojima H."/>
            <person name="Fukui M."/>
        </authorList>
    </citation>
    <scope>NUCLEOTIDE SEQUENCE [LARGE SCALE GENOMIC DNA]</scope>
    <source>
        <strain evidence="10">DSM22779</strain>
    </source>
</reference>
<protein>
    <recommendedName>
        <fullName evidence="8">Ribonuclease VapC</fullName>
        <shortName evidence="8">RNase VapC</shortName>
        <ecNumber evidence="8">3.1.-.-</ecNumber>
    </recommendedName>
    <alternativeName>
        <fullName evidence="8">Toxin VapC</fullName>
    </alternativeName>
</protein>
<name>W0SIG1_9PROT</name>
<proteinExistence type="inferred from homology"/>
<dbReference type="HOGENOM" id="CLU_118482_5_3_4"/>
<dbReference type="SUPFAM" id="SSF88723">
    <property type="entry name" value="PIN domain-like"/>
    <property type="match status" value="1"/>
</dbReference>
<evidence type="ECO:0000256" key="5">
    <source>
        <dbReference type="ARBA" id="ARBA00022801"/>
    </source>
</evidence>
<dbReference type="EMBL" id="AP012547">
    <property type="protein sequence ID" value="BAO30730.1"/>
    <property type="molecule type" value="Genomic_DNA"/>
</dbReference>
<keyword evidence="2 8" id="KW-1277">Toxin-antitoxin system</keyword>
<comment type="similarity">
    <text evidence="7 8">Belongs to the PINc/VapC protein family.</text>
</comment>
<dbReference type="Proteomes" id="UP000031637">
    <property type="component" value="Chromosome"/>
</dbReference>
<evidence type="ECO:0000313" key="10">
    <source>
        <dbReference type="EMBL" id="BAO30730.1"/>
    </source>
</evidence>
<feature type="domain" description="PIN" evidence="9">
    <location>
        <begin position="6"/>
        <end position="127"/>
    </location>
</feature>
<dbReference type="InterPro" id="IPR002716">
    <property type="entry name" value="PIN_dom"/>
</dbReference>
<dbReference type="STRING" id="1223802.SUTH_02951"/>
<dbReference type="Gene3D" id="3.40.50.1010">
    <property type="entry name" value="5'-nuclease"/>
    <property type="match status" value="1"/>
</dbReference>
<dbReference type="CDD" id="cd18748">
    <property type="entry name" value="PIN_VapC4-5_FitB-like"/>
    <property type="match status" value="1"/>
</dbReference>
<dbReference type="PANTHER" id="PTHR33653">
    <property type="entry name" value="RIBONUCLEASE VAPC2"/>
    <property type="match status" value="1"/>
</dbReference>
<keyword evidence="11" id="KW-1185">Reference proteome</keyword>
<dbReference type="InterPro" id="IPR022907">
    <property type="entry name" value="VapC_family"/>
</dbReference>
<comment type="function">
    <text evidence="8">Toxic component of a toxin-antitoxin (TA) system. An RNase.</text>
</comment>
<dbReference type="GO" id="GO:0004540">
    <property type="term" value="F:RNA nuclease activity"/>
    <property type="evidence" value="ECO:0007669"/>
    <property type="project" value="InterPro"/>
</dbReference>
<keyword evidence="4 8" id="KW-0479">Metal-binding</keyword>
<dbReference type="OrthoDB" id="9796690at2"/>
<keyword evidence="8" id="KW-0800">Toxin</keyword>
<dbReference type="GO" id="GO:0090729">
    <property type="term" value="F:toxin activity"/>
    <property type="evidence" value="ECO:0007669"/>
    <property type="project" value="UniProtKB-KW"/>
</dbReference>
<evidence type="ECO:0000259" key="9">
    <source>
        <dbReference type="Pfam" id="PF01850"/>
    </source>
</evidence>
<evidence type="ECO:0000313" key="11">
    <source>
        <dbReference type="Proteomes" id="UP000031637"/>
    </source>
</evidence>
<dbReference type="InterPro" id="IPR050556">
    <property type="entry name" value="Type_II_TA_system_RNase"/>
</dbReference>
<feature type="binding site" evidence="8">
    <location>
        <position position="100"/>
    </location>
    <ligand>
        <name>Mg(2+)</name>
        <dbReference type="ChEBI" id="CHEBI:18420"/>
    </ligand>
</feature>
<dbReference type="PANTHER" id="PTHR33653:SF1">
    <property type="entry name" value="RIBONUCLEASE VAPC2"/>
    <property type="match status" value="1"/>
</dbReference>
<organism evidence="10 11">
    <name type="scientific">Sulfuritalea hydrogenivorans sk43H</name>
    <dbReference type="NCBI Taxonomy" id="1223802"/>
    <lineage>
        <taxon>Bacteria</taxon>
        <taxon>Pseudomonadati</taxon>
        <taxon>Pseudomonadota</taxon>
        <taxon>Betaproteobacteria</taxon>
        <taxon>Nitrosomonadales</taxon>
        <taxon>Sterolibacteriaceae</taxon>
        <taxon>Sulfuritalea</taxon>
    </lineage>
</organism>
<keyword evidence="6 8" id="KW-0460">Magnesium</keyword>
<evidence type="ECO:0000256" key="8">
    <source>
        <dbReference type="HAMAP-Rule" id="MF_00265"/>
    </source>
</evidence>
<accession>W0SIG1</accession>